<dbReference type="Pfam" id="PF05170">
    <property type="entry name" value="AsmA"/>
    <property type="match status" value="2"/>
</dbReference>
<evidence type="ECO:0000313" key="3">
    <source>
        <dbReference type="EMBL" id="KAA5611251.1"/>
    </source>
</evidence>
<comment type="caution">
    <text evidence="3">The sequence shown here is derived from an EMBL/GenBank/DDBJ whole genome shotgun (WGS) entry which is preliminary data.</text>
</comment>
<feature type="region of interest" description="Disordered" evidence="1">
    <location>
        <begin position="131"/>
        <end position="167"/>
    </location>
</feature>
<keyword evidence="4" id="KW-1185">Reference proteome</keyword>
<dbReference type="EMBL" id="VWPK01000022">
    <property type="protein sequence ID" value="KAA5611251.1"/>
    <property type="molecule type" value="Genomic_DNA"/>
</dbReference>
<evidence type="ECO:0000256" key="1">
    <source>
        <dbReference type="SAM" id="MobiDB-lite"/>
    </source>
</evidence>
<feature type="compositionally biased region" description="Low complexity" evidence="1">
    <location>
        <begin position="152"/>
        <end position="167"/>
    </location>
</feature>
<dbReference type="PANTHER" id="PTHR30441">
    <property type="entry name" value="DUF748 DOMAIN-CONTAINING PROTEIN"/>
    <property type="match status" value="1"/>
</dbReference>
<reference evidence="3 4" key="1">
    <citation type="submission" date="2019-09" db="EMBL/GenBank/DDBJ databases">
        <title>Genome sequence of Rhodovastum atsumiense, a diverse member of the Acetobacteraceae family of non-sulfur purple photosynthetic bacteria.</title>
        <authorList>
            <person name="Meyer T."/>
            <person name="Kyndt J."/>
        </authorList>
    </citation>
    <scope>NUCLEOTIDE SEQUENCE [LARGE SCALE GENOMIC DNA]</scope>
    <source>
        <strain evidence="3 4">DSM 21279</strain>
    </source>
</reference>
<organism evidence="3 4">
    <name type="scientific">Rhodovastum atsumiense</name>
    <dbReference type="NCBI Taxonomy" id="504468"/>
    <lineage>
        <taxon>Bacteria</taxon>
        <taxon>Pseudomonadati</taxon>
        <taxon>Pseudomonadota</taxon>
        <taxon>Alphaproteobacteria</taxon>
        <taxon>Acetobacterales</taxon>
        <taxon>Acetobacteraceae</taxon>
        <taxon>Rhodovastum</taxon>
    </lineage>
</organism>
<protein>
    <submittedName>
        <fullName evidence="3">AsmA family protein</fullName>
    </submittedName>
</protein>
<evidence type="ECO:0000259" key="2">
    <source>
        <dbReference type="Pfam" id="PF05170"/>
    </source>
</evidence>
<dbReference type="Proteomes" id="UP000325255">
    <property type="component" value="Unassembled WGS sequence"/>
</dbReference>
<feature type="compositionally biased region" description="Pro residues" evidence="1">
    <location>
        <begin position="828"/>
        <end position="841"/>
    </location>
</feature>
<feature type="compositionally biased region" description="Pro residues" evidence="1">
    <location>
        <begin position="516"/>
        <end position="525"/>
    </location>
</feature>
<dbReference type="InterPro" id="IPR052894">
    <property type="entry name" value="AsmA-related"/>
</dbReference>
<feature type="domain" description="AsmA" evidence="2">
    <location>
        <begin position="482"/>
        <end position="717"/>
    </location>
</feature>
<feature type="region of interest" description="Disordered" evidence="1">
    <location>
        <begin position="818"/>
        <end position="852"/>
    </location>
</feature>
<dbReference type="RefSeq" id="WP_150041629.1">
    <property type="nucleotide sequence ID" value="NZ_OW485601.1"/>
</dbReference>
<sequence>MPPRRRHRHSRLFPILFLTVLALLLLLVLAGAGVLLFVDPNAWRPRIEAEVQRATGRALQLGQLRLVPALSPTLEAEDVRLANMPGGSRPEMLTVAQAEVKLALLPLLTGRIEVARLQLVRPDILLETDADGRPNWRFGPTAEKSAADKAGDAGAPPAAAPAASPGSGPDLLVRSLRLEDGQVTWRDGATGRATVLAVKLLKAGAAGVGAPVTASAEGRLGDQPLVLTAETGPLARLLDPVASDPWPVAATLEIPGARLGVTGTVTRPLQGRGYALTVEGAAVNLSALEGLLGRPLPPLRQVAVAARVEDAGTDIPRISGIAVRAGESALDGFIPGLQLSRMELSAARLEEPVRADVEGSLRGTRLRVSATLGAPTMLLAAAGPFPIELAAEAAGATLVAKGGLAAPLALSGLDLGVTARIPDVAALAPLAGQALPALRQVTMDARLRDGSGGLARGIAVRGLALTAPQADLSGEAELSFGDRPAVQANLTSRRIDADAILGALPAGAGAEAAPQATPPADPPAPAASRPARLIPATKLPFAALDRLDADLRFAVAELRAGGVLTRDLSGHAVLREGTLAVDPVTGTLPGGRLELALTAGGRQSPPPVALTLRAPGMSLGPLLAAFGLPQDMGGTAELDADLRGAGETPQAIAATLSGRLGVAMVDAGLDNQVLGLVLGEVLRAAKLPAEVLAPGGVGQVTLRCLAVRADADSGLVQVGPLVVDAGRLLVQGAGTVNLRDEGLALRLRPMLRAGTSVVVPVRVGGTLLEPKFGPDPGGTAGALAGFAAGMIAGRNPQLGALLGERGGDACGPALAAARGGRAGAEPKTAPPQAGPLAPRLPKPADLLRQLTR</sequence>
<gene>
    <name evidence="3" type="ORF">F1189_14935</name>
</gene>
<accession>A0A5M6ISS1</accession>
<name>A0A5M6ISS1_9PROT</name>
<dbReference type="PANTHER" id="PTHR30441:SF4">
    <property type="entry name" value="PROTEIN ASMA"/>
    <property type="match status" value="1"/>
</dbReference>
<dbReference type="AlphaFoldDB" id="A0A5M6ISS1"/>
<feature type="region of interest" description="Disordered" evidence="1">
    <location>
        <begin position="510"/>
        <end position="529"/>
    </location>
</feature>
<dbReference type="InterPro" id="IPR007844">
    <property type="entry name" value="AsmA"/>
</dbReference>
<dbReference type="GO" id="GO:0090313">
    <property type="term" value="P:regulation of protein targeting to membrane"/>
    <property type="evidence" value="ECO:0007669"/>
    <property type="project" value="TreeGrafter"/>
</dbReference>
<dbReference type="GO" id="GO:0005886">
    <property type="term" value="C:plasma membrane"/>
    <property type="evidence" value="ECO:0007669"/>
    <property type="project" value="TreeGrafter"/>
</dbReference>
<feature type="domain" description="AsmA" evidence="2">
    <location>
        <begin position="14"/>
        <end position="195"/>
    </location>
</feature>
<evidence type="ECO:0000313" key="4">
    <source>
        <dbReference type="Proteomes" id="UP000325255"/>
    </source>
</evidence>
<dbReference type="OrthoDB" id="225437at2"/>
<proteinExistence type="predicted"/>